<dbReference type="Pfam" id="PF04193">
    <property type="entry name" value="PQ-loop"/>
    <property type="match status" value="1"/>
</dbReference>
<keyword evidence="3 5" id="KW-1133">Transmembrane helix</keyword>
<organism evidence="6 7">
    <name type="scientific">Amphritea pacifica</name>
    <dbReference type="NCBI Taxonomy" id="2811233"/>
    <lineage>
        <taxon>Bacteria</taxon>
        <taxon>Pseudomonadati</taxon>
        <taxon>Pseudomonadota</taxon>
        <taxon>Gammaproteobacteria</taxon>
        <taxon>Oceanospirillales</taxon>
        <taxon>Oceanospirillaceae</taxon>
        <taxon>Amphritea</taxon>
    </lineage>
</organism>
<dbReference type="Gene3D" id="1.20.1280.290">
    <property type="match status" value="1"/>
</dbReference>
<evidence type="ECO:0000256" key="3">
    <source>
        <dbReference type="ARBA" id="ARBA00022989"/>
    </source>
</evidence>
<gene>
    <name evidence="6" type="ORF">JW498_09820</name>
</gene>
<protein>
    <submittedName>
        <fullName evidence="6">SemiSWEET family sugar transporter</fullName>
    </submittedName>
</protein>
<accession>A0ABS2W7S7</accession>
<proteinExistence type="predicted"/>
<evidence type="ECO:0000313" key="6">
    <source>
        <dbReference type="EMBL" id="MBN0987660.1"/>
    </source>
</evidence>
<feature type="transmembrane region" description="Helical" evidence="5">
    <location>
        <begin position="64"/>
        <end position="83"/>
    </location>
</feature>
<comment type="caution">
    <text evidence="6">The sequence shown here is derived from an EMBL/GenBank/DDBJ whole genome shotgun (WGS) entry which is preliminary data.</text>
</comment>
<evidence type="ECO:0000256" key="2">
    <source>
        <dbReference type="ARBA" id="ARBA00022692"/>
    </source>
</evidence>
<feature type="transmembrane region" description="Helical" evidence="5">
    <location>
        <begin position="6"/>
        <end position="28"/>
    </location>
</feature>
<dbReference type="EMBL" id="JAFFZP010000012">
    <property type="protein sequence ID" value="MBN0987660.1"/>
    <property type="molecule type" value="Genomic_DNA"/>
</dbReference>
<reference evidence="6 7" key="1">
    <citation type="submission" date="2021-02" db="EMBL/GenBank/DDBJ databases">
        <title>A novel species of genus Amphritea isolated from a fishpond in China.</title>
        <authorList>
            <person name="Lu H."/>
        </authorList>
    </citation>
    <scope>NUCLEOTIDE SEQUENCE [LARGE SCALE GENOMIC DNA]</scope>
    <source>
        <strain evidence="6 7">RP18W</strain>
    </source>
</reference>
<sequence>MPSLVSLIGISAACITTVSFVPQVYTILRSKNTSGISLTMYSIFTFGVFLWVIYGFIIGDMPVLLANLITLILTLCVLTLTITSRVSQKNGQKDSVASHEAADN</sequence>
<evidence type="ECO:0000256" key="5">
    <source>
        <dbReference type="SAM" id="Phobius"/>
    </source>
</evidence>
<comment type="subcellular location">
    <subcellularLocation>
        <location evidence="1">Membrane</location>
        <topology evidence="1">Multi-pass membrane protein</topology>
    </subcellularLocation>
</comment>
<name>A0ABS2W7S7_9GAMM</name>
<keyword evidence="2 5" id="KW-0812">Transmembrane</keyword>
<keyword evidence="6" id="KW-0813">Transport</keyword>
<evidence type="ECO:0000313" key="7">
    <source>
        <dbReference type="Proteomes" id="UP000760472"/>
    </source>
</evidence>
<dbReference type="NCBIfam" id="NF037968">
    <property type="entry name" value="SemiSWEET_2"/>
    <property type="match status" value="1"/>
</dbReference>
<keyword evidence="4 5" id="KW-0472">Membrane</keyword>
<dbReference type="InterPro" id="IPR006603">
    <property type="entry name" value="PQ-loop_rpt"/>
</dbReference>
<dbReference type="InterPro" id="IPR047662">
    <property type="entry name" value="SemiSWEET"/>
</dbReference>
<evidence type="ECO:0000256" key="1">
    <source>
        <dbReference type="ARBA" id="ARBA00004141"/>
    </source>
</evidence>
<keyword evidence="6" id="KW-0762">Sugar transport</keyword>
<dbReference type="Proteomes" id="UP000760472">
    <property type="component" value="Unassembled WGS sequence"/>
</dbReference>
<evidence type="ECO:0000256" key="4">
    <source>
        <dbReference type="ARBA" id="ARBA00023136"/>
    </source>
</evidence>
<feature type="transmembrane region" description="Helical" evidence="5">
    <location>
        <begin position="40"/>
        <end position="58"/>
    </location>
</feature>
<keyword evidence="7" id="KW-1185">Reference proteome</keyword>
<dbReference type="RefSeq" id="WP_205213517.1">
    <property type="nucleotide sequence ID" value="NZ_JAFFZP010000012.1"/>
</dbReference>